<reference evidence="1" key="1">
    <citation type="submission" date="2019-08" db="EMBL/GenBank/DDBJ databases">
        <authorList>
            <person name="Kucharzyk K."/>
            <person name="Murdoch R.W."/>
            <person name="Higgins S."/>
            <person name="Loffler F."/>
        </authorList>
    </citation>
    <scope>NUCLEOTIDE SEQUENCE</scope>
</reference>
<organism evidence="1">
    <name type="scientific">bioreactor metagenome</name>
    <dbReference type="NCBI Taxonomy" id="1076179"/>
    <lineage>
        <taxon>unclassified sequences</taxon>
        <taxon>metagenomes</taxon>
        <taxon>ecological metagenomes</taxon>
    </lineage>
</organism>
<protein>
    <submittedName>
        <fullName evidence="1">Uncharacterized protein</fullName>
    </submittedName>
</protein>
<name>A0A645D6H5_9ZZZZ</name>
<evidence type="ECO:0000313" key="1">
    <source>
        <dbReference type="EMBL" id="MPM85120.1"/>
    </source>
</evidence>
<proteinExistence type="predicted"/>
<dbReference type="AlphaFoldDB" id="A0A645D6H5"/>
<sequence>MAGRMPLEAADFAADADIAEVRVSAQQGGDVFVEFADAEHRCKRLLHFIAPSRRFMCV</sequence>
<comment type="caution">
    <text evidence="1">The sequence shown here is derived from an EMBL/GenBank/DDBJ whole genome shotgun (WGS) entry which is preliminary data.</text>
</comment>
<dbReference type="EMBL" id="VSSQ01033500">
    <property type="protein sequence ID" value="MPM85120.1"/>
    <property type="molecule type" value="Genomic_DNA"/>
</dbReference>
<accession>A0A645D6H5</accession>
<gene>
    <name evidence="1" type="ORF">SDC9_132197</name>
</gene>